<dbReference type="EMBL" id="CAJVQB010029720">
    <property type="protein sequence ID" value="CAG8814493.1"/>
    <property type="molecule type" value="Genomic_DNA"/>
</dbReference>
<accession>A0ABN7W5C2</accession>
<name>A0ABN7W5C2_GIGMA</name>
<feature type="non-terminal residue" evidence="1">
    <location>
        <position position="127"/>
    </location>
</feature>
<proteinExistence type="predicted"/>
<organism evidence="1 2">
    <name type="scientific">Gigaspora margarita</name>
    <dbReference type="NCBI Taxonomy" id="4874"/>
    <lineage>
        <taxon>Eukaryota</taxon>
        <taxon>Fungi</taxon>
        <taxon>Fungi incertae sedis</taxon>
        <taxon>Mucoromycota</taxon>
        <taxon>Glomeromycotina</taxon>
        <taxon>Glomeromycetes</taxon>
        <taxon>Diversisporales</taxon>
        <taxon>Gigasporaceae</taxon>
        <taxon>Gigaspora</taxon>
    </lineage>
</organism>
<gene>
    <name evidence="1" type="ORF">GMARGA_LOCUS26060</name>
</gene>
<sequence length="127" mass="15149">MTNSKCCMNCRTTGPAIFHSLKDKKWEEAENNNLIKEKWVKYENLLQKLKREAKWVKISREVEIIPEKVNIIYKDIETTIEVMKTINKDISIANLIRTTVLSNYKNFLQKKHIKKEDPIYSYNELQE</sequence>
<keyword evidence="2" id="KW-1185">Reference proteome</keyword>
<reference evidence="1 2" key="1">
    <citation type="submission" date="2021-06" db="EMBL/GenBank/DDBJ databases">
        <authorList>
            <person name="Kallberg Y."/>
            <person name="Tangrot J."/>
            <person name="Rosling A."/>
        </authorList>
    </citation>
    <scope>NUCLEOTIDE SEQUENCE [LARGE SCALE GENOMIC DNA]</scope>
    <source>
        <strain evidence="1 2">120-4 pot B 10/14</strain>
    </source>
</reference>
<protein>
    <submittedName>
        <fullName evidence="1">21245_t:CDS:1</fullName>
    </submittedName>
</protein>
<evidence type="ECO:0000313" key="1">
    <source>
        <dbReference type="EMBL" id="CAG8814493.1"/>
    </source>
</evidence>
<evidence type="ECO:0000313" key="2">
    <source>
        <dbReference type="Proteomes" id="UP000789901"/>
    </source>
</evidence>
<comment type="caution">
    <text evidence="1">The sequence shown here is derived from an EMBL/GenBank/DDBJ whole genome shotgun (WGS) entry which is preliminary data.</text>
</comment>
<dbReference type="Proteomes" id="UP000789901">
    <property type="component" value="Unassembled WGS sequence"/>
</dbReference>